<organism evidence="1 2">
    <name type="scientific">Bacteroides ovatus</name>
    <dbReference type="NCBI Taxonomy" id="28116"/>
    <lineage>
        <taxon>Bacteria</taxon>
        <taxon>Pseudomonadati</taxon>
        <taxon>Bacteroidota</taxon>
        <taxon>Bacteroidia</taxon>
        <taxon>Bacteroidales</taxon>
        <taxon>Bacteroidaceae</taxon>
        <taxon>Bacteroides</taxon>
    </lineage>
</organism>
<evidence type="ECO:0000313" key="2">
    <source>
        <dbReference type="Proteomes" id="UP000283329"/>
    </source>
</evidence>
<dbReference type="Proteomes" id="UP000283329">
    <property type="component" value="Unassembled WGS sequence"/>
</dbReference>
<reference evidence="1 2" key="1">
    <citation type="submission" date="2018-08" db="EMBL/GenBank/DDBJ databases">
        <title>A genome reference for cultivated species of the human gut microbiota.</title>
        <authorList>
            <person name="Zou Y."/>
            <person name="Xue W."/>
            <person name="Luo G."/>
        </authorList>
    </citation>
    <scope>NUCLEOTIDE SEQUENCE [LARGE SCALE GENOMIC DNA]</scope>
    <source>
        <strain evidence="1 2">AM17-48</strain>
    </source>
</reference>
<accession>A0A414X786</accession>
<evidence type="ECO:0000313" key="1">
    <source>
        <dbReference type="EMBL" id="RHH50006.1"/>
    </source>
</evidence>
<dbReference type="RefSeq" id="WP_118299355.1">
    <property type="nucleotide sequence ID" value="NZ_QRJR01000003.1"/>
</dbReference>
<protein>
    <submittedName>
        <fullName evidence="1">Uncharacterized protein</fullName>
    </submittedName>
</protein>
<gene>
    <name evidence="1" type="ORF">DW206_05045</name>
</gene>
<dbReference type="AlphaFoldDB" id="A0A414X786"/>
<dbReference type="EMBL" id="QRJR01000003">
    <property type="protein sequence ID" value="RHH50006.1"/>
    <property type="molecule type" value="Genomic_DNA"/>
</dbReference>
<name>A0A414X786_BACOV</name>
<sequence length="207" mass="24068">MFETSYFDRLQDYLASGCTMELTGDEMDYYNALYALIGIQRKYGKDNAISFLMHDPFQVKRARAREMYNEAINLFFANDSVENNAHRNMMYDNLQKAAQVVLMNAHSSKDMEVYGNLMIQAAKIKQLDKPDPQKRKEVNEKPIKIYMLDTQAVGMPQVNRQLLAEQIDSIPDIPEREKVRLKRDAQVIDVDIIEMLDDQETKTKDID</sequence>
<proteinExistence type="predicted"/>
<comment type="caution">
    <text evidence="1">The sequence shown here is derived from an EMBL/GenBank/DDBJ whole genome shotgun (WGS) entry which is preliminary data.</text>
</comment>